<feature type="domain" description="BTB/POZ" evidence="2">
    <location>
        <begin position="140"/>
        <end position="236"/>
    </location>
</feature>
<dbReference type="HOGENOM" id="CLU_061268_1_0_1"/>
<dbReference type="PANTHER" id="PTHR14499">
    <property type="entry name" value="POTASSIUM CHANNEL TETRAMERIZATION DOMAIN-CONTAINING"/>
    <property type="match status" value="1"/>
</dbReference>
<reference evidence="3" key="2">
    <citation type="submission" date="2025-08" db="UniProtKB">
        <authorList>
            <consortium name="Ensembl"/>
        </authorList>
    </citation>
    <scope>IDENTIFICATION</scope>
</reference>
<reference evidence="3" key="3">
    <citation type="submission" date="2025-09" db="UniProtKB">
        <authorList>
            <consortium name="Ensembl"/>
        </authorList>
    </citation>
    <scope>IDENTIFICATION</scope>
</reference>
<organism evidence="3 4">
    <name type="scientific">Tetraodon nigroviridis</name>
    <name type="common">Spotted green pufferfish</name>
    <name type="synonym">Chelonodon nigroviridis</name>
    <dbReference type="NCBI Taxonomy" id="99883"/>
    <lineage>
        <taxon>Eukaryota</taxon>
        <taxon>Metazoa</taxon>
        <taxon>Chordata</taxon>
        <taxon>Craniata</taxon>
        <taxon>Vertebrata</taxon>
        <taxon>Euteleostomi</taxon>
        <taxon>Actinopterygii</taxon>
        <taxon>Neopterygii</taxon>
        <taxon>Teleostei</taxon>
        <taxon>Neoteleostei</taxon>
        <taxon>Acanthomorphata</taxon>
        <taxon>Eupercaria</taxon>
        <taxon>Tetraodontiformes</taxon>
        <taxon>Tetradontoidea</taxon>
        <taxon>Tetraodontidae</taxon>
        <taxon>Tetraodon</taxon>
    </lineage>
</organism>
<dbReference type="Proteomes" id="UP000007303">
    <property type="component" value="Unassembled WGS sequence"/>
</dbReference>
<keyword evidence="4" id="KW-1185">Reference proteome</keyword>
<dbReference type="InterPro" id="IPR003131">
    <property type="entry name" value="T1-type_BTB"/>
</dbReference>
<evidence type="ECO:0000313" key="4">
    <source>
        <dbReference type="Proteomes" id="UP000007303"/>
    </source>
</evidence>
<dbReference type="SUPFAM" id="SSF54695">
    <property type="entry name" value="POZ domain"/>
    <property type="match status" value="1"/>
</dbReference>
<feature type="domain" description="Potassium channel tetramerisation-type BTB" evidence="1">
    <location>
        <begin position="34"/>
        <end position="120"/>
    </location>
</feature>
<accession>H3CHT8</accession>
<dbReference type="GO" id="GO:0003714">
    <property type="term" value="F:transcription corepressor activity"/>
    <property type="evidence" value="ECO:0007669"/>
    <property type="project" value="TreeGrafter"/>
</dbReference>
<dbReference type="GO" id="GO:0005634">
    <property type="term" value="C:nucleus"/>
    <property type="evidence" value="ECO:0007669"/>
    <property type="project" value="TreeGrafter"/>
</dbReference>
<dbReference type="STRING" id="99883.ENSTNIP00000007816"/>
<dbReference type="InterPro" id="IPR048595">
    <property type="entry name" value="KCTD1-15-like_C"/>
</dbReference>
<dbReference type="OMA" id="RNPESTH"/>
<proteinExistence type="predicted"/>
<evidence type="ECO:0000313" key="3">
    <source>
        <dbReference type="Ensembl" id="ENSTNIP00000007816.1"/>
    </source>
</evidence>
<name>H3CHT8_TETNG</name>
<dbReference type="Pfam" id="PF20871">
    <property type="entry name" value="KCTD1-15_CTD"/>
    <property type="match status" value="1"/>
</dbReference>
<dbReference type="Pfam" id="PF02214">
    <property type="entry name" value="BTB_2"/>
    <property type="match status" value="1"/>
</dbReference>
<evidence type="ECO:0000259" key="1">
    <source>
        <dbReference type="Pfam" id="PF02214"/>
    </source>
</evidence>
<dbReference type="InterPro" id="IPR011333">
    <property type="entry name" value="SKP1/BTB/POZ_sf"/>
</dbReference>
<dbReference type="AlphaFoldDB" id="H3CHT8"/>
<dbReference type="GO" id="GO:0051260">
    <property type="term" value="P:protein homooligomerization"/>
    <property type="evidence" value="ECO:0007669"/>
    <property type="project" value="InterPro"/>
</dbReference>
<dbReference type="PANTHER" id="PTHR14499:SF65">
    <property type="entry name" value="BTB_POZ DOMAIN-CONTAINING PROTEIN KCTD1"/>
    <property type="match status" value="1"/>
</dbReference>
<protein>
    <submittedName>
        <fullName evidence="3">Potassium channel tetramerization domain containing 1</fullName>
    </submittedName>
</protein>
<dbReference type="GeneTree" id="ENSGT00940000156453"/>
<dbReference type="InParanoid" id="H3CHT8"/>
<sequence>RRRPCGGSAVTPPSPLGCGGIPTPASLTQSNAPVHIDVGGQMYTSSLGTLTKYPESRISRLFDGTEPIVLDRLKQHYFIDRDGHMFRYILNFRTSKLLIPDDFTEFSLLYEEACFFQHTPLQSQLQRWRRQRGCRSSWPECLLVHAAPELGEEVSVSAQRAVIQEVFPEVGDLLRPAMNSCRNPESTHVSRFPLSSCCGLSWVQVLERLQRSGFCITCSCGGGVDSSQFTEYFLQREARKQPQHQSATRDEQSPTQ</sequence>
<dbReference type="Gene3D" id="3.30.710.10">
    <property type="entry name" value="Potassium Channel Kv1.1, Chain A"/>
    <property type="match status" value="1"/>
</dbReference>
<reference evidence="4" key="1">
    <citation type="journal article" date="2004" name="Nature">
        <title>Genome duplication in the teleost fish Tetraodon nigroviridis reveals the early vertebrate proto-karyotype.</title>
        <authorList>
            <person name="Jaillon O."/>
            <person name="Aury J.-M."/>
            <person name="Brunet F."/>
            <person name="Petit J.-L."/>
            <person name="Stange-Thomann N."/>
            <person name="Mauceli E."/>
            <person name="Bouneau L."/>
            <person name="Fischer C."/>
            <person name="Ozouf-Costaz C."/>
            <person name="Bernot A."/>
            <person name="Nicaud S."/>
            <person name="Jaffe D."/>
            <person name="Fisher S."/>
            <person name="Lutfalla G."/>
            <person name="Dossat C."/>
            <person name="Segurens B."/>
            <person name="Dasilva C."/>
            <person name="Salanoubat M."/>
            <person name="Levy M."/>
            <person name="Boudet N."/>
            <person name="Castellano S."/>
            <person name="Anthouard V."/>
            <person name="Jubin C."/>
            <person name="Castelli V."/>
            <person name="Katinka M."/>
            <person name="Vacherie B."/>
            <person name="Biemont C."/>
            <person name="Skalli Z."/>
            <person name="Cattolico L."/>
            <person name="Poulain J."/>
            <person name="De Berardinis V."/>
            <person name="Cruaud C."/>
            <person name="Duprat S."/>
            <person name="Brottier P."/>
            <person name="Coutanceau J.-P."/>
            <person name="Gouzy J."/>
            <person name="Parra G."/>
            <person name="Lardier G."/>
            <person name="Chapple C."/>
            <person name="McKernan K.J."/>
            <person name="McEwan P."/>
            <person name="Bosak S."/>
            <person name="Kellis M."/>
            <person name="Volff J.-N."/>
            <person name="Guigo R."/>
            <person name="Zody M.C."/>
            <person name="Mesirov J."/>
            <person name="Lindblad-Toh K."/>
            <person name="Birren B."/>
            <person name="Nusbaum C."/>
            <person name="Kahn D."/>
            <person name="Robinson-Rechavi M."/>
            <person name="Laudet V."/>
            <person name="Schachter V."/>
            <person name="Quetier F."/>
            <person name="Saurin W."/>
            <person name="Scarpelli C."/>
            <person name="Wincker P."/>
            <person name="Lander E.S."/>
            <person name="Weissenbach J."/>
            <person name="Roest Crollius H."/>
        </authorList>
    </citation>
    <scope>NUCLEOTIDE SEQUENCE [LARGE SCALE GENOMIC DNA]</scope>
</reference>
<dbReference type="Ensembl" id="ENSTNIT00000007977.1">
    <property type="protein sequence ID" value="ENSTNIP00000007816.1"/>
    <property type="gene ID" value="ENSTNIG00000005147.1"/>
</dbReference>
<evidence type="ECO:0000259" key="2">
    <source>
        <dbReference type="Pfam" id="PF20871"/>
    </source>
</evidence>